<reference evidence="4 5" key="1">
    <citation type="submission" date="2016-10" db="EMBL/GenBank/DDBJ databases">
        <authorList>
            <person name="de Groot N.N."/>
        </authorList>
    </citation>
    <scope>NUCLEOTIDE SEQUENCE [LARGE SCALE GENOMIC DNA]</scope>
    <source>
        <strain evidence="4 5">CGMCC 4.5681</strain>
    </source>
</reference>
<name>A0A1G9B4G7_9ACTN</name>
<keyword evidence="2 4" id="KW-0808">Transferase</keyword>
<dbReference type="AlphaFoldDB" id="A0A1G9B4G7"/>
<evidence type="ECO:0000256" key="1">
    <source>
        <dbReference type="ARBA" id="ARBA00005771"/>
    </source>
</evidence>
<dbReference type="Proteomes" id="UP000198683">
    <property type="component" value="Unassembled WGS sequence"/>
</dbReference>
<evidence type="ECO:0000313" key="5">
    <source>
        <dbReference type="Proteomes" id="UP000198683"/>
    </source>
</evidence>
<organism evidence="4 5">
    <name type="scientific">Nonomuraea maritima</name>
    <dbReference type="NCBI Taxonomy" id="683260"/>
    <lineage>
        <taxon>Bacteria</taxon>
        <taxon>Bacillati</taxon>
        <taxon>Actinomycetota</taxon>
        <taxon>Actinomycetes</taxon>
        <taxon>Streptosporangiales</taxon>
        <taxon>Streptosporangiaceae</taxon>
        <taxon>Nonomuraea</taxon>
    </lineage>
</organism>
<dbReference type="OrthoDB" id="3399180at2"/>
<proteinExistence type="inferred from homology"/>
<accession>A0A1G9B4G7</accession>
<protein>
    <submittedName>
        <fullName evidence="4">Sulfotransferase domain-containing protein</fullName>
    </submittedName>
</protein>
<dbReference type="InterPro" id="IPR000863">
    <property type="entry name" value="Sulfotransferase_dom"/>
</dbReference>
<feature type="domain" description="Sulfotransferase" evidence="3">
    <location>
        <begin position="24"/>
        <end position="283"/>
    </location>
</feature>
<dbReference type="Pfam" id="PF00685">
    <property type="entry name" value="Sulfotransfer_1"/>
    <property type="match status" value="1"/>
</dbReference>
<evidence type="ECO:0000259" key="3">
    <source>
        <dbReference type="Pfam" id="PF00685"/>
    </source>
</evidence>
<evidence type="ECO:0000256" key="2">
    <source>
        <dbReference type="ARBA" id="ARBA00022679"/>
    </source>
</evidence>
<comment type="similarity">
    <text evidence="1">Belongs to the sulfotransferase 1 family.</text>
</comment>
<dbReference type="PANTHER" id="PTHR11783">
    <property type="entry name" value="SULFOTRANSFERASE SULT"/>
    <property type="match status" value="1"/>
</dbReference>
<dbReference type="SUPFAM" id="SSF52540">
    <property type="entry name" value="P-loop containing nucleoside triphosphate hydrolases"/>
    <property type="match status" value="1"/>
</dbReference>
<dbReference type="Gene3D" id="3.40.50.300">
    <property type="entry name" value="P-loop containing nucleotide triphosphate hydrolases"/>
    <property type="match status" value="1"/>
</dbReference>
<dbReference type="EMBL" id="FNFB01000007">
    <property type="protein sequence ID" value="SDK34417.1"/>
    <property type="molecule type" value="Genomic_DNA"/>
</dbReference>
<dbReference type="InterPro" id="IPR027417">
    <property type="entry name" value="P-loop_NTPase"/>
</dbReference>
<dbReference type="STRING" id="683260.SAMN05421874_10715"/>
<sequence length="302" mass="34290">MPSLATYRSAHIDSSRWEGFPFRDGDVVISTRSKSGTTWMQMICALLIFQSPELPEPLPAMSPWLEQTIAPKDEVYERLAAQRHRRFIKTHTPLDGVPMDPRVTYVVVGRHPLDMAVSLYHMYDNLDGERFRALTRRPATATAPEPRPSLHDWLIAWIDRDVPHSDDLSSLPGAMWHLTDAWERHLCRPNVLLVHYDDLLADLAGEMRRIADALDITVPEHLWPALVDAATFGSMKSRADRLVPTAGGLLKDVTAFFRRGASGTGSEVLTEEELARYDRRAHELAPADLLRWLHRRPGDLPR</sequence>
<gene>
    <name evidence="4" type="ORF">SAMN05421874_10715</name>
</gene>
<keyword evidence="5" id="KW-1185">Reference proteome</keyword>
<dbReference type="GO" id="GO:0008146">
    <property type="term" value="F:sulfotransferase activity"/>
    <property type="evidence" value="ECO:0007669"/>
    <property type="project" value="InterPro"/>
</dbReference>
<evidence type="ECO:0000313" key="4">
    <source>
        <dbReference type="EMBL" id="SDK34417.1"/>
    </source>
</evidence>